<gene>
    <name evidence="1" type="ORF">NP233_g12187</name>
</gene>
<reference evidence="1" key="1">
    <citation type="submission" date="2022-07" db="EMBL/GenBank/DDBJ databases">
        <title>Genome Sequence of Leucocoprinus birnbaumii.</title>
        <authorList>
            <person name="Buettner E."/>
        </authorList>
    </citation>
    <scope>NUCLEOTIDE SEQUENCE</scope>
    <source>
        <strain evidence="1">VT141</strain>
    </source>
</reference>
<evidence type="ECO:0008006" key="3">
    <source>
        <dbReference type="Google" id="ProtNLM"/>
    </source>
</evidence>
<name>A0AAD5VFF4_9AGAR</name>
<evidence type="ECO:0000313" key="2">
    <source>
        <dbReference type="Proteomes" id="UP001213000"/>
    </source>
</evidence>
<sequence length="523" mass="59478">MLEEIDKLRSQIQEIDSSISQLAQRRLNLLQRLNDIQPATSVLPAELLPVIFQFVCRHSSPLFEQENGSYLHISSNFKQASWECPESTSSALNLLQRVSTCWRNSVLSAPALWTKVNLSIDNIADAQRKATILMNHLHRSKDLPLLLSLHYKRNLILASSDTLLHPSVDHRLRESIKRVERLHLTYPPRSWLSESLACSQKMLELSLMGAERILLKNFGLMDRLGVSKLSINSCRTLELASSTHITMLSLCHVPIDIFYTCLIECANLTQVYFKSPWPEVSNSTATPPTTNFTIHHLQELNWSIQDSSSGHVAVWQIALLSNVCLPSLRELYCYHPSQFATPEPLKNAIISFYARLPTSLKTLGLRNTPGYDYYGGAHSYLLQNLQQFPSDSRIEHIILNDCTYPVLFRILLELRPDHSAASFNFPNLRKVTIGTIFWVSGLGGTETLLQARTDAASALPPLVADLLERRLPHCIVLPKSFVLIFREEEDTWWLTSVKQRLIHLKSRYNQLKILAGSRPVDWL</sequence>
<dbReference type="EMBL" id="JANIEX010001672">
    <property type="protein sequence ID" value="KAJ3555532.1"/>
    <property type="molecule type" value="Genomic_DNA"/>
</dbReference>
<keyword evidence="2" id="KW-1185">Reference proteome</keyword>
<dbReference type="AlphaFoldDB" id="A0AAD5VFF4"/>
<dbReference type="Proteomes" id="UP001213000">
    <property type="component" value="Unassembled WGS sequence"/>
</dbReference>
<evidence type="ECO:0000313" key="1">
    <source>
        <dbReference type="EMBL" id="KAJ3555532.1"/>
    </source>
</evidence>
<protein>
    <recommendedName>
        <fullName evidence="3">F-box domain-containing protein</fullName>
    </recommendedName>
</protein>
<organism evidence="1 2">
    <name type="scientific">Leucocoprinus birnbaumii</name>
    <dbReference type="NCBI Taxonomy" id="56174"/>
    <lineage>
        <taxon>Eukaryota</taxon>
        <taxon>Fungi</taxon>
        <taxon>Dikarya</taxon>
        <taxon>Basidiomycota</taxon>
        <taxon>Agaricomycotina</taxon>
        <taxon>Agaricomycetes</taxon>
        <taxon>Agaricomycetidae</taxon>
        <taxon>Agaricales</taxon>
        <taxon>Agaricineae</taxon>
        <taxon>Agaricaceae</taxon>
        <taxon>Leucocoprinus</taxon>
    </lineage>
</organism>
<comment type="caution">
    <text evidence="1">The sequence shown here is derived from an EMBL/GenBank/DDBJ whole genome shotgun (WGS) entry which is preliminary data.</text>
</comment>
<proteinExistence type="predicted"/>
<accession>A0AAD5VFF4</accession>